<keyword evidence="1" id="KW-0812">Transmembrane</keyword>
<name>A0ABT7B256_9CYAN</name>
<evidence type="ECO:0000313" key="3">
    <source>
        <dbReference type="Proteomes" id="UP001235849"/>
    </source>
</evidence>
<dbReference type="EMBL" id="JAQOSO010000015">
    <property type="protein sequence ID" value="MDJ1173253.1"/>
    <property type="molecule type" value="Genomic_DNA"/>
</dbReference>
<comment type="caution">
    <text evidence="2">The sequence shown here is derived from an EMBL/GenBank/DDBJ whole genome shotgun (WGS) entry which is preliminary data.</text>
</comment>
<reference evidence="2 3" key="1">
    <citation type="submission" date="2023-01" db="EMBL/GenBank/DDBJ databases">
        <title>Novel diversity within Roseofilum (Cyanobacteria; Desertifilaceae) from marine benthic mats with descriptions of four novel species.</title>
        <authorList>
            <person name="Wang Y."/>
            <person name="Berthold D.E."/>
            <person name="Hu J."/>
            <person name="Lefler F.W."/>
            <person name="Laughinghouse H.D. IV."/>
        </authorList>
    </citation>
    <scope>NUCLEOTIDE SEQUENCE [LARGE SCALE GENOMIC DNA]</scope>
    <source>
        <strain evidence="2 3">BLCC-M114</strain>
    </source>
</reference>
<gene>
    <name evidence="2" type="ORF">PMG25_04025</name>
</gene>
<dbReference type="Pfam" id="PF07784">
    <property type="entry name" value="DUF1622"/>
    <property type="match status" value="1"/>
</dbReference>
<evidence type="ECO:0000313" key="2">
    <source>
        <dbReference type="EMBL" id="MDJ1173253.1"/>
    </source>
</evidence>
<organism evidence="2 3">
    <name type="scientific">Roseofilum capinflatum BLCC-M114</name>
    <dbReference type="NCBI Taxonomy" id="3022440"/>
    <lineage>
        <taxon>Bacteria</taxon>
        <taxon>Bacillati</taxon>
        <taxon>Cyanobacteriota</taxon>
        <taxon>Cyanophyceae</taxon>
        <taxon>Desertifilales</taxon>
        <taxon>Desertifilaceae</taxon>
        <taxon>Roseofilum</taxon>
        <taxon>Roseofilum capinflatum</taxon>
    </lineage>
</organism>
<dbReference type="PANTHER" id="PTHR38468:SF1">
    <property type="entry name" value="SLL0939 PROTEIN"/>
    <property type="match status" value="1"/>
</dbReference>
<feature type="transmembrane region" description="Helical" evidence="1">
    <location>
        <begin position="20"/>
        <end position="42"/>
    </location>
</feature>
<protein>
    <submittedName>
        <fullName evidence="2">DUF1622 domain-containing protein</fullName>
    </submittedName>
</protein>
<sequence>MEWIHHVEEAFSGCIQILQLAFEMMAVFCILLGLVQTLRLAVKLMHQIRLTTYGDAETPFVLLRIKLGSWLALALEFQLGADILATTVAPSWESLGKLGAIAIIRTFLNYFLNQELVEQVQLREKLKETTSGDRGKE</sequence>
<evidence type="ECO:0000256" key="1">
    <source>
        <dbReference type="SAM" id="Phobius"/>
    </source>
</evidence>
<dbReference type="Proteomes" id="UP001235849">
    <property type="component" value="Unassembled WGS sequence"/>
</dbReference>
<keyword evidence="3" id="KW-1185">Reference proteome</keyword>
<dbReference type="RefSeq" id="WP_283765621.1">
    <property type="nucleotide sequence ID" value="NZ_JAQOSO010000015.1"/>
</dbReference>
<accession>A0ABT7B256</accession>
<keyword evidence="1" id="KW-0472">Membrane</keyword>
<dbReference type="PANTHER" id="PTHR38468">
    <property type="entry name" value="SLL0939 PROTEIN"/>
    <property type="match status" value="1"/>
</dbReference>
<proteinExistence type="predicted"/>
<dbReference type="InterPro" id="IPR012427">
    <property type="entry name" value="DUF1622"/>
</dbReference>
<keyword evidence="1" id="KW-1133">Transmembrane helix</keyword>